<gene>
    <name evidence="3" type="ORF">TAPDE_001164</name>
</gene>
<evidence type="ECO:0000313" key="3">
    <source>
        <dbReference type="EMBL" id="CCG81343.1"/>
    </source>
</evidence>
<feature type="transmembrane region" description="Helical" evidence="2">
    <location>
        <begin position="6"/>
        <end position="33"/>
    </location>
</feature>
<evidence type="ECO:0000313" key="4">
    <source>
        <dbReference type="Proteomes" id="UP000013776"/>
    </source>
</evidence>
<feature type="region of interest" description="Disordered" evidence="1">
    <location>
        <begin position="184"/>
        <end position="232"/>
    </location>
</feature>
<reference evidence="3 4" key="1">
    <citation type="journal article" date="2013" name="MBio">
        <title>Genome sequencing of the plant pathogen Taphrina deformans, the causal agent of peach leaf curl.</title>
        <authorList>
            <person name="Cisse O.H."/>
            <person name="Almeida J.M.G.C.F."/>
            <person name="Fonseca A."/>
            <person name="Kumar A.A."/>
            <person name="Salojaervi J."/>
            <person name="Overmyer K."/>
            <person name="Hauser P.M."/>
            <person name="Pagni M."/>
        </authorList>
    </citation>
    <scope>NUCLEOTIDE SEQUENCE [LARGE SCALE GENOMIC DNA]</scope>
    <source>
        <strain evidence="4">PYCC 5710 / ATCC 11124 / CBS 356.35 / IMI 108563 / JCM 9778 / NBRC 8474</strain>
    </source>
</reference>
<sequence>MLVPLVLSSIVVTGEEFVVFYIYNLLIIIITYLHRCHDSESEFLQSLGNQVPRLALTEKLDLSQDLHDEDDDLFLVGLDPDPAIHAHHNLVLDLVPDELERDVAGTLEPGTEPGGEAVEVPGAGAAVAVEDAKAAAGPAVGGIAPEFGFHCGEVTADAGVDEGAGSEVRSTLAVDVVKGEVVEGAGQGGTQVHSDVDEAPEEEERRGPARTAWTGRSGRVDEEEDEDGEGVEKCRPGPIFEVGYGKASPGNRIVPVSVDMMTTLSKQRLWFGKRKRCVVMSGENYGYCGAREIIAHFFFLVEHQIALLPLTIGINMYGRWMQM</sequence>
<organism evidence="3 4">
    <name type="scientific">Taphrina deformans (strain PYCC 5710 / ATCC 11124 / CBS 356.35 / IMI 108563 / JCM 9778 / NBRC 8474)</name>
    <name type="common">Peach leaf curl fungus</name>
    <name type="synonym">Lalaria deformans</name>
    <dbReference type="NCBI Taxonomy" id="1097556"/>
    <lineage>
        <taxon>Eukaryota</taxon>
        <taxon>Fungi</taxon>
        <taxon>Dikarya</taxon>
        <taxon>Ascomycota</taxon>
        <taxon>Taphrinomycotina</taxon>
        <taxon>Taphrinomycetes</taxon>
        <taxon>Taphrinales</taxon>
        <taxon>Taphrinaceae</taxon>
        <taxon>Taphrina</taxon>
    </lineage>
</organism>
<evidence type="ECO:0000256" key="2">
    <source>
        <dbReference type="SAM" id="Phobius"/>
    </source>
</evidence>
<keyword evidence="2" id="KW-0812">Transmembrane</keyword>
<name>R4XAL2_TAPDE</name>
<comment type="caution">
    <text evidence="3">The sequence shown here is derived from an EMBL/GenBank/DDBJ whole genome shotgun (WGS) entry which is preliminary data.</text>
</comment>
<dbReference type="EMBL" id="CAHR02000036">
    <property type="protein sequence ID" value="CCG81343.1"/>
    <property type="molecule type" value="Genomic_DNA"/>
</dbReference>
<proteinExistence type="predicted"/>
<dbReference type="VEuPathDB" id="FungiDB:TAPDE_001164"/>
<evidence type="ECO:0000256" key="1">
    <source>
        <dbReference type="SAM" id="MobiDB-lite"/>
    </source>
</evidence>
<accession>R4XAL2</accession>
<protein>
    <submittedName>
        <fullName evidence="3">Uncharacterized protein</fullName>
    </submittedName>
</protein>
<dbReference type="Proteomes" id="UP000013776">
    <property type="component" value="Unassembled WGS sequence"/>
</dbReference>
<keyword evidence="2" id="KW-0472">Membrane</keyword>
<keyword evidence="2" id="KW-1133">Transmembrane helix</keyword>
<dbReference type="AlphaFoldDB" id="R4XAL2"/>
<keyword evidence="4" id="KW-1185">Reference proteome</keyword>